<dbReference type="PROSITE" id="PS00460">
    <property type="entry name" value="GLUTATHIONE_PEROXID_1"/>
    <property type="match status" value="1"/>
</dbReference>
<comment type="similarity">
    <text evidence="3 10">Belongs to the glutathione peroxidase family.</text>
</comment>
<evidence type="ECO:0000256" key="1">
    <source>
        <dbReference type="ARBA" id="ARBA00000217"/>
    </source>
</evidence>
<feature type="domain" description="Thioredoxin" evidence="11">
    <location>
        <begin position="12"/>
        <end position="174"/>
    </location>
</feature>
<evidence type="ECO:0000313" key="12">
    <source>
        <dbReference type="EMBL" id="PIC47479.1"/>
    </source>
</evidence>
<dbReference type="EMBL" id="PDUG01000002">
    <property type="protein sequence ID" value="PIC47479.1"/>
    <property type="molecule type" value="Genomic_DNA"/>
</dbReference>
<dbReference type="FunFam" id="3.40.30.10:FF:000270">
    <property type="entry name" value="Glutathione peroxidase"/>
    <property type="match status" value="1"/>
</dbReference>
<comment type="function">
    <text evidence="8">May constitute a glutathione peroxidase-like protective system against oxidative stresses.</text>
</comment>
<dbReference type="InterPro" id="IPR013766">
    <property type="entry name" value="Thioredoxin_domain"/>
</dbReference>
<keyword evidence="7 10" id="KW-0560">Oxidoreductase</keyword>
<evidence type="ECO:0000259" key="11">
    <source>
        <dbReference type="PROSITE" id="PS51352"/>
    </source>
</evidence>
<dbReference type="GO" id="GO:0006979">
    <property type="term" value="P:response to oxidative stress"/>
    <property type="evidence" value="ECO:0007669"/>
    <property type="project" value="InterPro"/>
</dbReference>
<name>A0A2G5V6T8_9PELO</name>
<accession>A0A2G5V6T8</accession>
<dbReference type="CDD" id="cd00340">
    <property type="entry name" value="GSH_Peroxidase"/>
    <property type="match status" value="1"/>
</dbReference>
<protein>
    <recommendedName>
        <fullName evidence="4 10">Glutathione peroxidase</fullName>
    </recommendedName>
</protein>
<reference evidence="13" key="1">
    <citation type="submission" date="2017-10" db="EMBL/GenBank/DDBJ databases">
        <title>Rapid genome shrinkage in a self-fertile nematode reveals novel sperm competition proteins.</title>
        <authorList>
            <person name="Yin D."/>
            <person name="Schwarz E.M."/>
            <person name="Thomas C.G."/>
            <person name="Felde R.L."/>
            <person name="Korf I.F."/>
            <person name="Cutter A.D."/>
            <person name="Schartner C.M."/>
            <person name="Ralston E.J."/>
            <person name="Meyer B.J."/>
            <person name="Haag E.S."/>
        </authorList>
    </citation>
    <scope>NUCLEOTIDE SEQUENCE [LARGE SCALE GENOMIC DNA]</scope>
    <source>
        <strain evidence="13">JU1422</strain>
    </source>
</reference>
<evidence type="ECO:0000256" key="7">
    <source>
        <dbReference type="ARBA" id="ARBA00023002"/>
    </source>
</evidence>
<evidence type="ECO:0000256" key="10">
    <source>
        <dbReference type="RuleBase" id="RU000499"/>
    </source>
</evidence>
<feature type="active site" evidence="9">
    <location>
        <position position="50"/>
    </location>
</feature>
<evidence type="ECO:0000256" key="4">
    <source>
        <dbReference type="ARBA" id="ARBA00012310"/>
    </source>
</evidence>
<dbReference type="PROSITE" id="PS51352">
    <property type="entry name" value="THIOREDOXIN_2"/>
    <property type="match status" value="1"/>
</dbReference>
<keyword evidence="13" id="KW-1185">Reference proteome</keyword>
<dbReference type="InterPro" id="IPR036249">
    <property type="entry name" value="Thioredoxin-like_sf"/>
</dbReference>
<evidence type="ECO:0000256" key="9">
    <source>
        <dbReference type="PIRSR" id="PIRSR000303-1"/>
    </source>
</evidence>
<organism evidence="12 13">
    <name type="scientific">Caenorhabditis nigoni</name>
    <dbReference type="NCBI Taxonomy" id="1611254"/>
    <lineage>
        <taxon>Eukaryota</taxon>
        <taxon>Metazoa</taxon>
        <taxon>Ecdysozoa</taxon>
        <taxon>Nematoda</taxon>
        <taxon>Chromadorea</taxon>
        <taxon>Rhabditida</taxon>
        <taxon>Rhabditina</taxon>
        <taxon>Rhabditomorpha</taxon>
        <taxon>Rhabditoidea</taxon>
        <taxon>Rhabditidae</taxon>
        <taxon>Peloderinae</taxon>
        <taxon>Caenorhabditis</taxon>
    </lineage>
</organism>
<evidence type="ECO:0000256" key="2">
    <source>
        <dbReference type="ARBA" id="ARBA00004496"/>
    </source>
</evidence>
<dbReference type="PROSITE" id="PS00763">
    <property type="entry name" value="GLUTATHIONE_PEROXID_2"/>
    <property type="match status" value="1"/>
</dbReference>
<evidence type="ECO:0000256" key="8">
    <source>
        <dbReference type="ARBA" id="ARBA00054853"/>
    </source>
</evidence>
<sequence>MLPAARRFFSFTTAMSSVHGFTVKNAKGEDTSLSDYKGKVLVIVNVASQCGLTNSNYNQFKELLDVYKKDGLEVLAFPCNQFGGQEPSCEIDIAAFVADKFKFEPTLFQKIDVNGDNADPLYKFLKQEKGGFLVDAIKWNFTKFLVGRDGNVIKRFSPTTEPKDMKKDIEAALQAKL</sequence>
<keyword evidence="6 10" id="KW-0575">Peroxidase</keyword>
<dbReference type="PANTHER" id="PTHR11592">
    <property type="entry name" value="GLUTATHIONE PEROXIDASE"/>
    <property type="match status" value="1"/>
</dbReference>
<dbReference type="GO" id="GO:0004602">
    <property type="term" value="F:glutathione peroxidase activity"/>
    <property type="evidence" value="ECO:0007669"/>
    <property type="project" value="UniProtKB-EC"/>
</dbReference>
<evidence type="ECO:0000256" key="3">
    <source>
        <dbReference type="ARBA" id="ARBA00006926"/>
    </source>
</evidence>
<comment type="subcellular location">
    <subcellularLocation>
        <location evidence="2">Cytoplasm</location>
    </subcellularLocation>
</comment>
<dbReference type="STRING" id="1611254.A0A2G5V6T8"/>
<comment type="caution">
    <text evidence="12">The sequence shown here is derived from an EMBL/GenBank/DDBJ whole genome shotgun (WGS) entry which is preliminary data.</text>
</comment>
<keyword evidence="5" id="KW-0963">Cytoplasm</keyword>
<dbReference type="Pfam" id="PF00255">
    <property type="entry name" value="GSHPx"/>
    <property type="match status" value="1"/>
</dbReference>
<dbReference type="Proteomes" id="UP000230233">
    <property type="component" value="Chromosome II"/>
</dbReference>
<dbReference type="PRINTS" id="PR01011">
    <property type="entry name" value="GLUTPROXDASE"/>
</dbReference>
<dbReference type="PIRSF" id="PIRSF000303">
    <property type="entry name" value="Glutathion_perox"/>
    <property type="match status" value="1"/>
</dbReference>
<evidence type="ECO:0000313" key="13">
    <source>
        <dbReference type="Proteomes" id="UP000230233"/>
    </source>
</evidence>
<dbReference type="PROSITE" id="PS51355">
    <property type="entry name" value="GLUTATHIONE_PEROXID_3"/>
    <property type="match status" value="1"/>
</dbReference>
<dbReference type="AlphaFoldDB" id="A0A2G5V6T8"/>
<dbReference type="InterPro" id="IPR000889">
    <property type="entry name" value="Glutathione_peroxidase"/>
</dbReference>
<dbReference type="Gene3D" id="3.40.30.10">
    <property type="entry name" value="Glutaredoxin"/>
    <property type="match status" value="1"/>
</dbReference>
<dbReference type="InterPro" id="IPR029760">
    <property type="entry name" value="GPX_CS"/>
</dbReference>
<evidence type="ECO:0000256" key="5">
    <source>
        <dbReference type="ARBA" id="ARBA00022490"/>
    </source>
</evidence>
<evidence type="ECO:0000256" key="6">
    <source>
        <dbReference type="ARBA" id="ARBA00022559"/>
    </source>
</evidence>
<dbReference type="PANTHER" id="PTHR11592:SF2">
    <property type="entry name" value="GLUTATHIONE PEROXIDASE 2"/>
    <property type="match status" value="1"/>
</dbReference>
<gene>
    <name evidence="12" type="primary">Cnig_chr_II.g6825</name>
    <name evidence="12" type="ORF">B9Z55_006825</name>
</gene>
<comment type="catalytic activity">
    <reaction evidence="1">
        <text>2 glutathione + H2O2 = glutathione disulfide + 2 H2O</text>
        <dbReference type="Rhea" id="RHEA:16833"/>
        <dbReference type="ChEBI" id="CHEBI:15377"/>
        <dbReference type="ChEBI" id="CHEBI:16240"/>
        <dbReference type="ChEBI" id="CHEBI:57925"/>
        <dbReference type="ChEBI" id="CHEBI:58297"/>
        <dbReference type="EC" id="1.11.1.9"/>
    </reaction>
</comment>
<proteinExistence type="inferred from homology"/>
<dbReference type="GO" id="GO:0005737">
    <property type="term" value="C:cytoplasm"/>
    <property type="evidence" value="ECO:0007669"/>
    <property type="project" value="UniProtKB-SubCell"/>
</dbReference>
<dbReference type="SUPFAM" id="SSF52833">
    <property type="entry name" value="Thioredoxin-like"/>
    <property type="match status" value="1"/>
</dbReference>
<dbReference type="OrthoDB" id="446890at2759"/>
<dbReference type="InterPro" id="IPR029759">
    <property type="entry name" value="GPX_AS"/>
</dbReference>